<gene>
    <name evidence="6" type="ORF">SSX86_000660</name>
</gene>
<keyword evidence="5" id="KW-0539">Nucleus</keyword>
<evidence type="ECO:0000256" key="2">
    <source>
        <dbReference type="ARBA" id="ARBA00023015"/>
    </source>
</evidence>
<dbReference type="InterPro" id="IPR005508">
    <property type="entry name" value="At2g31720-like"/>
</dbReference>
<keyword evidence="7" id="KW-1185">Reference proteome</keyword>
<dbReference type="PANTHER" id="PTHR31541">
    <property type="entry name" value="B3 DOMAIN PLANT PROTEIN-RELATED"/>
    <property type="match status" value="1"/>
</dbReference>
<evidence type="ECO:0000313" key="7">
    <source>
        <dbReference type="Proteomes" id="UP001408789"/>
    </source>
</evidence>
<dbReference type="Gene3D" id="2.40.330.10">
    <property type="entry name" value="DNA-binding pseudobarrel domain"/>
    <property type="match status" value="1"/>
</dbReference>
<comment type="subcellular location">
    <subcellularLocation>
        <location evidence="1">Nucleus</location>
    </subcellularLocation>
</comment>
<dbReference type="PANTHER" id="PTHR31541:SF60">
    <property type="entry name" value="TF-B3 DOMAIN-CONTAINING PROTEIN"/>
    <property type="match status" value="1"/>
</dbReference>
<proteinExistence type="predicted"/>
<organism evidence="6 7">
    <name type="scientific">Deinandra increscens subsp. villosa</name>
    <dbReference type="NCBI Taxonomy" id="3103831"/>
    <lineage>
        <taxon>Eukaryota</taxon>
        <taxon>Viridiplantae</taxon>
        <taxon>Streptophyta</taxon>
        <taxon>Embryophyta</taxon>
        <taxon>Tracheophyta</taxon>
        <taxon>Spermatophyta</taxon>
        <taxon>Magnoliopsida</taxon>
        <taxon>eudicotyledons</taxon>
        <taxon>Gunneridae</taxon>
        <taxon>Pentapetalae</taxon>
        <taxon>asterids</taxon>
        <taxon>campanulids</taxon>
        <taxon>Asterales</taxon>
        <taxon>Asteraceae</taxon>
        <taxon>Asteroideae</taxon>
        <taxon>Heliantheae alliance</taxon>
        <taxon>Madieae</taxon>
        <taxon>Madiinae</taxon>
        <taxon>Deinandra</taxon>
    </lineage>
</organism>
<evidence type="ECO:0000256" key="1">
    <source>
        <dbReference type="ARBA" id="ARBA00004123"/>
    </source>
</evidence>
<evidence type="ECO:0008006" key="8">
    <source>
        <dbReference type="Google" id="ProtNLM"/>
    </source>
</evidence>
<keyword evidence="4" id="KW-0804">Transcription</keyword>
<protein>
    <recommendedName>
        <fullName evidence="8">TF-B3 domain-containing protein</fullName>
    </recommendedName>
</protein>
<sequence>MAVSSEQLREFIAIEMRGSDIKLVIEKVVYESDTLKAFNRFIMPINQLSNNDFLKPHEIHILTNTKESNRGIDVSLLGPTLKMYEKPMRLKMWRMGNSVNYVFATAWHAFWAENEQYLKKESKIQIWSFRVDGQLCFAVCPVH</sequence>
<name>A0AAP0HBR4_9ASTR</name>
<dbReference type="AlphaFoldDB" id="A0AAP0HBR4"/>
<dbReference type="Pfam" id="PF03754">
    <property type="entry name" value="At2g31720-like"/>
    <property type="match status" value="1"/>
</dbReference>
<accession>A0AAP0HBR4</accession>
<keyword evidence="3" id="KW-0238">DNA-binding</keyword>
<keyword evidence="2" id="KW-0805">Transcription regulation</keyword>
<dbReference type="InterPro" id="IPR015300">
    <property type="entry name" value="DNA-bd_pseudobarrel_sf"/>
</dbReference>
<evidence type="ECO:0000313" key="6">
    <source>
        <dbReference type="EMBL" id="KAK9078991.1"/>
    </source>
</evidence>
<reference evidence="6 7" key="1">
    <citation type="submission" date="2024-04" db="EMBL/GenBank/DDBJ databases">
        <title>The reference genome of an endangered Asteraceae, Deinandra increscens subsp. villosa, native to the Central Coast of California.</title>
        <authorList>
            <person name="Guilliams M."/>
            <person name="Hasenstab-Lehman K."/>
            <person name="Meyer R."/>
            <person name="Mcevoy S."/>
        </authorList>
    </citation>
    <scope>NUCLEOTIDE SEQUENCE [LARGE SCALE GENOMIC DNA]</scope>
    <source>
        <tissue evidence="6">Leaf</tissue>
    </source>
</reference>
<evidence type="ECO:0000256" key="4">
    <source>
        <dbReference type="ARBA" id="ARBA00023163"/>
    </source>
</evidence>
<dbReference type="EMBL" id="JBCNJP010000003">
    <property type="protein sequence ID" value="KAK9078991.1"/>
    <property type="molecule type" value="Genomic_DNA"/>
</dbReference>
<dbReference type="Proteomes" id="UP001408789">
    <property type="component" value="Unassembled WGS sequence"/>
</dbReference>
<evidence type="ECO:0000256" key="5">
    <source>
        <dbReference type="ARBA" id="ARBA00023242"/>
    </source>
</evidence>
<evidence type="ECO:0000256" key="3">
    <source>
        <dbReference type="ARBA" id="ARBA00023125"/>
    </source>
</evidence>
<dbReference type="GO" id="GO:0003677">
    <property type="term" value="F:DNA binding"/>
    <property type="evidence" value="ECO:0007669"/>
    <property type="project" value="UniProtKB-KW"/>
</dbReference>
<dbReference type="GO" id="GO:0005634">
    <property type="term" value="C:nucleus"/>
    <property type="evidence" value="ECO:0007669"/>
    <property type="project" value="UniProtKB-SubCell"/>
</dbReference>
<comment type="caution">
    <text evidence="6">The sequence shown here is derived from an EMBL/GenBank/DDBJ whole genome shotgun (WGS) entry which is preliminary data.</text>
</comment>